<evidence type="ECO:0000313" key="3">
    <source>
        <dbReference type="Proteomes" id="UP000007799"/>
    </source>
</evidence>
<proteinExistence type="predicted"/>
<gene>
    <name evidence="2" type="ORF">PTSG_12853</name>
</gene>
<keyword evidence="3" id="KW-1185">Reference proteome</keyword>
<sequence>MMEPAKPARNGCCWKWGNAPQNMAMAALCADEDSPNKERTSQSATKLRSRQAVPPCVRAGDAGVTDPHRCYTVSTCCSYPAEKSHHRQQARLYGHDTCDSKRDDVDHVTTTATTVSTTTMATMTTTMAHTAAAEDGSTTPKPTAPLATSTRHHDVHQQKQQSSKATKTLL</sequence>
<dbReference type="RefSeq" id="XP_004989489.1">
    <property type="nucleotide sequence ID" value="XM_004989432.1"/>
</dbReference>
<feature type="region of interest" description="Disordered" evidence="1">
    <location>
        <begin position="130"/>
        <end position="170"/>
    </location>
</feature>
<dbReference type="EMBL" id="GL832983">
    <property type="protein sequence ID" value="EGD78540.1"/>
    <property type="molecule type" value="Genomic_DNA"/>
</dbReference>
<dbReference type="AlphaFoldDB" id="F2UN41"/>
<organism evidence="3">
    <name type="scientific">Salpingoeca rosetta (strain ATCC 50818 / BSB-021)</name>
    <dbReference type="NCBI Taxonomy" id="946362"/>
    <lineage>
        <taxon>Eukaryota</taxon>
        <taxon>Choanoflagellata</taxon>
        <taxon>Craspedida</taxon>
        <taxon>Salpingoecidae</taxon>
        <taxon>Salpingoeca</taxon>
    </lineage>
</organism>
<dbReference type="GeneID" id="16070035"/>
<evidence type="ECO:0000256" key="1">
    <source>
        <dbReference type="SAM" id="MobiDB-lite"/>
    </source>
</evidence>
<name>F2UN41_SALR5</name>
<accession>F2UN41</accession>
<reference evidence="2" key="1">
    <citation type="submission" date="2009-08" db="EMBL/GenBank/DDBJ databases">
        <title>Annotation of Salpingoeca rosetta.</title>
        <authorList>
            <consortium name="The Broad Institute Genome Sequencing Platform"/>
            <person name="Russ C."/>
            <person name="Cuomo C."/>
            <person name="Burger G."/>
            <person name="Gray M.W."/>
            <person name="Holland P.W.H."/>
            <person name="King N."/>
            <person name="Lang F.B.F."/>
            <person name="Roger A.J."/>
            <person name="Ruiz-Trillo I."/>
            <person name="Young S.K."/>
            <person name="Zeng Q."/>
            <person name="Gargeya S."/>
            <person name="Alvarado L."/>
            <person name="Berlin A."/>
            <person name="Chapman S.B."/>
            <person name="Chen Z."/>
            <person name="Freedman E."/>
            <person name="Gellesch M."/>
            <person name="Goldberg J."/>
            <person name="Griggs A."/>
            <person name="Gujja S."/>
            <person name="Heilman E."/>
            <person name="Heiman D."/>
            <person name="Howarth C."/>
            <person name="Mehta T."/>
            <person name="Neiman D."/>
            <person name="Pearson M."/>
            <person name="Roberts A."/>
            <person name="Saif S."/>
            <person name="Shea T."/>
            <person name="Shenoy N."/>
            <person name="Sisk P."/>
            <person name="Stolte C."/>
            <person name="Sykes S."/>
            <person name="White J."/>
            <person name="Yandava C."/>
            <person name="Haas B."/>
            <person name="Nusbaum C."/>
            <person name="Birren B."/>
        </authorList>
    </citation>
    <scope>NUCLEOTIDE SEQUENCE [LARGE SCALE GENOMIC DNA]</scope>
    <source>
        <strain evidence="2">ATCC 50818</strain>
    </source>
</reference>
<dbReference type="InParanoid" id="F2UN41"/>
<protein>
    <submittedName>
        <fullName evidence="2">Uncharacterized protein</fullName>
    </submittedName>
</protein>
<dbReference type="KEGG" id="sre:PTSG_12853"/>
<dbReference type="Proteomes" id="UP000007799">
    <property type="component" value="Unassembled WGS sequence"/>
</dbReference>
<feature type="compositionally biased region" description="Polar residues" evidence="1">
    <location>
        <begin position="136"/>
        <end position="149"/>
    </location>
</feature>
<evidence type="ECO:0000313" key="2">
    <source>
        <dbReference type="EMBL" id="EGD78540.1"/>
    </source>
</evidence>